<comment type="caution">
    <text evidence="7">The sequence shown here is derived from an EMBL/GenBank/DDBJ whole genome shotgun (WGS) entry which is preliminary data.</text>
</comment>
<feature type="domain" description="G-protein coupled receptors family 1 profile" evidence="6">
    <location>
        <begin position="1"/>
        <end position="281"/>
    </location>
</feature>
<dbReference type="EMBL" id="CATQJL010000305">
    <property type="protein sequence ID" value="CAJ0601288.1"/>
    <property type="molecule type" value="Genomic_DNA"/>
</dbReference>
<keyword evidence="8" id="KW-1185">Reference proteome</keyword>
<name>A0AA36GZM6_CYLNA</name>
<evidence type="ECO:0000256" key="5">
    <source>
        <dbReference type="SAM" id="Phobius"/>
    </source>
</evidence>
<dbReference type="GO" id="GO:0016020">
    <property type="term" value="C:membrane"/>
    <property type="evidence" value="ECO:0007669"/>
    <property type="project" value="UniProtKB-SubCell"/>
</dbReference>
<evidence type="ECO:0000256" key="4">
    <source>
        <dbReference type="ARBA" id="ARBA00023136"/>
    </source>
</evidence>
<evidence type="ECO:0000313" key="8">
    <source>
        <dbReference type="Proteomes" id="UP001176961"/>
    </source>
</evidence>
<feature type="transmembrane region" description="Helical" evidence="5">
    <location>
        <begin position="172"/>
        <end position="189"/>
    </location>
</feature>
<reference evidence="7" key="1">
    <citation type="submission" date="2023-07" db="EMBL/GenBank/DDBJ databases">
        <authorList>
            <consortium name="CYATHOMIX"/>
        </authorList>
    </citation>
    <scope>NUCLEOTIDE SEQUENCE</scope>
    <source>
        <strain evidence="7">N/A</strain>
    </source>
</reference>
<keyword evidence="4 5" id="KW-0472">Membrane</keyword>
<evidence type="ECO:0000313" key="7">
    <source>
        <dbReference type="EMBL" id="CAJ0601288.1"/>
    </source>
</evidence>
<comment type="subcellular location">
    <subcellularLocation>
        <location evidence="1">Membrane</location>
    </subcellularLocation>
</comment>
<keyword evidence="2 5" id="KW-0812">Transmembrane</keyword>
<feature type="transmembrane region" description="Helical" evidence="5">
    <location>
        <begin position="76"/>
        <end position="97"/>
    </location>
</feature>
<feature type="transmembrane region" description="Helical" evidence="5">
    <location>
        <begin position="118"/>
        <end position="138"/>
    </location>
</feature>
<evidence type="ECO:0000259" key="6">
    <source>
        <dbReference type="PROSITE" id="PS50262"/>
    </source>
</evidence>
<accession>A0AA36GZM6</accession>
<organism evidence="7 8">
    <name type="scientific">Cylicocyclus nassatus</name>
    <name type="common">Nematode worm</name>
    <dbReference type="NCBI Taxonomy" id="53992"/>
    <lineage>
        <taxon>Eukaryota</taxon>
        <taxon>Metazoa</taxon>
        <taxon>Ecdysozoa</taxon>
        <taxon>Nematoda</taxon>
        <taxon>Chromadorea</taxon>
        <taxon>Rhabditida</taxon>
        <taxon>Rhabditina</taxon>
        <taxon>Rhabditomorpha</taxon>
        <taxon>Strongyloidea</taxon>
        <taxon>Strongylidae</taxon>
        <taxon>Cylicocyclus</taxon>
    </lineage>
</organism>
<dbReference type="CDD" id="cd00637">
    <property type="entry name" value="7tm_classA_rhodopsin-like"/>
    <property type="match status" value="1"/>
</dbReference>
<dbReference type="Proteomes" id="UP001176961">
    <property type="component" value="Unassembled WGS sequence"/>
</dbReference>
<dbReference type="PANTHER" id="PTHR23017:SF45">
    <property type="entry name" value="7TM GPCR SERPENTINE RECEPTOR CLASS X (SRX) DOMAIN-CONTAINING PROTEIN"/>
    <property type="match status" value="1"/>
</dbReference>
<dbReference type="SUPFAM" id="SSF81321">
    <property type="entry name" value="Family A G protein-coupled receptor-like"/>
    <property type="match status" value="1"/>
</dbReference>
<dbReference type="Gene3D" id="1.20.1070.10">
    <property type="entry name" value="Rhodopsin 7-helix transmembrane proteins"/>
    <property type="match status" value="1"/>
</dbReference>
<feature type="transmembrane region" description="Helical" evidence="5">
    <location>
        <begin position="218"/>
        <end position="239"/>
    </location>
</feature>
<gene>
    <name evidence="7" type="ORF">CYNAS_LOCUS13271</name>
</gene>
<evidence type="ECO:0000256" key="1">
    <source>
        <dbReference type="ARBA" id="ARBA00004370"/>
    </source>
</evidence>
<feature type="transmembrane region" description="Helical" evidence="5">
    <location>
        <begin position="259"/>
        <end position="280"/>
    </location>
</feature>
<dbReference type="PROSITE" id="PS50262">
    <property type="entry name" value="G_PROTEIN_RECEP_F1_2"/>
    <property type="match status" value="1"/>
</dbReference>
<dbReference type="InterPro" id="IPR017452">
    <property type="entry name" value="GPCR_Rhodpsn_7TM"/>
</dbReference>
<dbReference type="PANTHER" id="PTHR23017">
    <property type="entry name" value="SERPENTINE RECEPTOR, CLASS X"/>
    <property type="match status" value="1"/>
</dbReference>
<evidence type="ECO:0000256" key="3">
    <source>
        <dbReference type="ARBA" id="ARBA00022989"/>
    </source>
</evidence>
<evidence type="ECO:0000256" key="2">
    <source>
        <dbReference type="ARBA" id="ARBA00022692"/>
    </source>
</evidence>
<protein>
    <recommendedName>
        <fullName evidence="6">G-protein coupled receptors family 1 profile domain-containing protein</fullName>
    </recommendedName>
</protein>
<dbReference type="Pfam" id="PF10328">
    <property type="entry name" value="7TM_GPCR_Srx"/>
    <property type="match status" value="1"/>
</dbReference>
<sequence>MSAYPLHVKDVAVAVVSALVSMFGVAVNIFAAITLLFNPVRRNAFSIFCFSHITTSLGALLVCLLEEEPSTLINKILGQIVTLLFYVTSYSHLALSINRLIAVALPLKGASILTRKKSLCTVIMVWILGLSQTIPHFWRASCYVYYESGQWRWKLAETTCGKITSYFNKTDILLILATLILDCITVLRLRKQNKITNPQNATVPNNMQQKKRRLEIRLFKQTLCQNGLFLIVVVSFQLLPMIDNRWLGFLTATLWQLYHVFDGLIIMIFHFQSSLLKTFLKKLFQRNDQQ</sequence>
<keyword evidence="3 5" id="KW-1133">Transmembrane helix</keyword>
<proteinExistence type="predicted"/>
<dbReference type="InterPro" id="IPR019430">
    <property type="entry name" value="7TM_GPCR_serpentine_rcpt_Srx"/>
</dbReference>
<dbReference type="AlphaFoldDB" id="A0AA36GZM6"/>
<feature type="transmembrane region" description="Helical" evidence="5">
    <location>
        <begin position="44"/>
        <end position="64"/>
    </location>
</feature>
<feature type="transmembrane region" description="Helical" evidence="5">
    <location>
        <begin position="12"/>
        <end position="37"/>
    </location>
</feature>